<dbReference type="SUPFAM" id="SSF56176">
    <property type="entry name" value="FAD-binding/transporter-associated domain-like"/>
    <property type="match status" value="1"/>
</dbReference>
<dbReference type="InterPro" id="IPR044751">
    <property type="entry name" value="Ion_transp-like_CBS"/>
</dbReference>
<protein>
    <submittedName>
        <fullName evidence="14">HlyC/CorC family transporter</fullName>
    </submittedName>
</protein>
<dbReference type="Proteomes" id="UP000323708">
    <property type="component" value="Unassembled WGS sequence"/>
</dbReference>
<dbReference type="Pfam" id="PF03471">
    <property type="entry name" value="CorC_HlyC"/>
    <property type="match status" value="1"/>
</dbReference>
<dbReference type="PANTHER" id="PTHR22777:SF32">
    <property type="entry name" value="UPF0053 INNER MEMBRANE PROTEIN YFJD"/>
    <property type="match status" value="1"/>
</dbReference>
<proteinExistence type="inferred from homology"/>
<feature type="transmembrane region" description="Helical" evidence="11">
    <location>
        <begin position="62"/>
        <end position="86"/>
    </location>
</feature>
<dbReference type="PROSITE" id="PS51371">
    <property type="entry name" value="CBS"/>
    <property type="match status" value="2"/>
</dbReference>
<dbReference type="AlphaFoldDB" id="A0A5B0WZ63"/>
<evidence type="ECO:0000256" key="9">
    <source>
        <dbReference type="PROSITE-ProRule" id="PRU00703"/>
    </source>
</evidence>
<evidence type="ECO:0000256" key="4">
    <source>
        <dbReference type="ARBA" id="ARBA00022692"/>
    </source>
</evidence>
<keyword evidence="6 10" id="KW-1133">Transmembrane helix</keyword>
<dbReference type="CDD" id="cd04590">
    <property type="entry name" value="CBS_pair_CorC_HlyC_assoc"/>
    <property type="match status" value="1"/>
</dbReference>
<organism evidence="14 15">
    <name type="scientific">Pseudohalioglobus sediminis</name>
    <dbReference type="NCBI Taxonomy" id="2606449"/>
    <lineage>
        <taxon>Bacteria</taxon>
        <taxon>Pseudomonadati</taxon>
        <taxon>Pseudomonadota</taxon>
        <taxon>Gammaproteobacteria</taxon>
        <taxon>Cellvibrionales</taxon>
        <taxon>Halieaceae</taxon>
        <taxon>Pseudohalioglobus</taxon>
    </lineage>
</organism>
<feature type="domain" description="CBS" evidence="12">
    <location>
        <begin position="271"/>
        <end position="330"/>
    </location>
</feature>
<keyword evidence="15" id="KW-1185">Reference proteome</keyword>
<evidence type="ECO:0000256" key="6">
    <source>
        <dbReference type="ARBA" id="ARBA00022989"/>
    </source>
</evidence>
<evidence type="ECO:0000256" key="11">
    <source>
        <dbReference type="SAM" id="Phobius"/>
    </source>
</evidence>
<feature type="transmembrane region" description="Helical" evidence="11">
    <location>
        <begin position="124"/>
        <end position="143"/>
    </location>
</feature>
<dbReference type="InterPro" id="IPR002550">
    <property type="entry name" value="CNNM"/>
</dbReference>
<keyword evidence="8 10" id="KW-0472">Membrane</keyword>
<comment type="subcellular location">
    <subcellularLocation>
        <location evidence="1">Cell membrane</location>
        <topology evidence="1">Multi-pass membrane protein</topology>
    </subcellularLocation>
</comment>
<accession>A0A5B0WZ63</accession>
<dbReference type="Gene3D" id="3.30.465.10">
    <property type="match status" value="1"/>
</dbReference>
<dbReference type="PROSITE" id="PS51846">
    <property type="entry name" value="CNNM"/>
    <property type="match status" value="1"/>
</dbReference>
<sequence>MNDAPLGLLFSILAALIFLSGFFSSSETGMMSLNRYRLKHLQNNRHRGAIRAGKLLDRPDRLIGLILIGNNLVNIFASAIATVIAIRLWGDAGIFIATAALTLVILIFSEITPKTLAALYPERVAFPASIVLWPMLKIFYPLVAAVNWVTNGLLHLLGVDAKKQNDEHVSSDELRTIVTDAGKLIPARHRGMLLNILDLEQVSVDDIMVPRNEVYGIDLDDSDEDIMRVIQTSSHTRLPVWREDINNIVGMLHMRNISRIIDSHGLDRKALEREMEKPYFVPESTPLHTQLLNFQQKKHRLGVVVDEYGDILGLVALEDILEEIVGEFTSNLVDSEDNIFPQRDGSYIIAGTANIREINKSLDWSLPTDGPKTLSGLILEYLEGFPDANAGLSIGPYRLEILELAGNVVQAVRADTVKDEED</sequence>
<evidence type="ECO:0000313" key="15">
    <source>
        <dbReference type="Proteomes" id="UP000323708"/>
    </source>
</evidence>
<evidence type="ECO:0000256" key="1">
    <source>
        <dbReference type="ARBA" id="ARBA00004651"/>
    </source>
</evidence>
<gene>
    <name evidence="14" type="ORF">F0M18_06640</name>
</gene>
<evidence type="ECO:0000256" key="5">
    <source>
        <dbReference type="ARBA" id="ARBA00022737"/>
    </source>
</evidence>
<comment type="caution">
    <text evidence="14">The sequence shown here is derived from an EMBL/GenBank/DDBJ whole genome shotgun (WGS) entry which is preliminary data.</text>
</comment>
<dbReference type="SUPFAM" id="SSF54631">
    <property type="entry name" value="CBS-domain pair"/>
    <property type="match status" value="1"/>
</dbReference>
<dbReference type="InterPro" id="IPR005170">
    <property type="entry name" value="Transptr-assoc_dom"/>
</dbReference>
<dbReference type="InterPro" id="IPR016169">
    <property type="entry name" value="FAD-bd_PCMH_sub2"/>
</dbReference>
<dbReference type="SMART" id="SM00116">
    <property type="entry name" value="CBS"/>
    <property type="match status" value="2"/>
</dbReference>
<keyword evidence="3" id="KW-1003">Cell membrane</keyword>
<dbReference type="RefSeq" id="WP_149610644.1">
    <property type="nucleotide sequence ID" value="NZ_VTUX01000003.1"/>
</dbReference>
<dbReference type="InterPro" id="IPR046342">
    <property type="entry name" value="CBS_dom_sf"/>
</dbReference>
<evidence type="ECO:0000256" key="2">
    <source>
        <dbReference type="ARBA" id="ARBA00006337"/>
    </source>
</evidence>
<evidence type="ECO:0000259" key="13">
    <source>
        <dbReference type="PROSITE" id="PS51846"/>
    </source>
</evidence>
<feature type="domain" description="CNNM transmembrane" evidence="13">
    <location>
        <begin position="2"/>
        <end position="198"/>
    </location>
</feature>
<evidence type="ECO:0000256" key="8">
    <source>
        <dbReference type="ARBA" id="ARBA00023136"/>
    </source>
</evidence>
<reference evidence="14 15" key="1">
    <citation type="submission" date="2019-09" db="EMBL/GenBank/DDBJ databases">
        <authorList>
            <person name="Chen X.-Y."/>
        </authorList>
    </citation>
    <scope>NUCLEOTIDE SEQUENCE [LARGE SCALE GENOMIC DNA]</scope>
    <source>
        <strain evidence="14 15">NY5</strain>
    </source>
</reference>
<dbReference type="InterPro" id="IPR036318">
    <property type="entry name" value="FAD-bd_PCMH-like_sf"/>
</dbReference>
<dbReference type="Pfam" id="PF01595">
    <property type="entry name" value="CNNM"/>
    <property type="match status" value="1"/>
</dbReference>
<evidence type="ECO:0000259" key="12">
    <source>
        <dbReference type="PROSITE" id="PS51371"/>
    </source>
</evidence>
<dbReference type="PANTHER" id="PTHR22777">
    <property type="entry name" value="HEMOLYSIN-RELATED"/>
    <property type="match status" value="1"/>
</dbReference>
<dbReference type="EMBL" id="VTUX01000003">
    <property type="protein sequence ID" value="KAA1192352.1"/>
    <property type="molecule type" value="Genomic_DNA"/>
</dbReference>
<dbReference type="NCBIfam" id="NF008604">
    <property type="entry name" value="PRK11573.1"/>
    <property type="match status" value="1"/>
</dbReference>
<name>A0A5B0WZ63_9GAMM</name>
<feature type="transmembrane region" description="Helical" evidence="11">
    <location>
        <begin position="92"/>
        <end position="112"/>
    </location>
</feature>
<dbReference type="InterPro" id="IPR000644">
    <property type="entry name" value="CBS_dom"/>
</dbReference>
<feature type="transmembrane region" description="Helical" evidence="11">
    <location>
        <begin position="6"/>
        <end position="25"/>
    </location>
</feature>
<dbReference type="Pfam" id="PF00571">
    <property type="entry name" value="CBS"/>
    <property type="match status" value="2"/>
</dbReference>
<evidence type="ECO:0000256" key="7">
    <source>
        <dbReference type="ARBA" id="ARBA00023122"/>
    </source>
</evidence>
<dbReference type="GO" id="GO:0005886">
    <property type="term" value="C:plasma membrane"/>
    <property type="evidence" value="ECO:0007669"/>
    <property type="project" value="UniProtKB-SubCell"/>
</dbReference>
<keyword evidence="5" id="KW-0677">Repeat</keyword>
<dbReference type="GO" id="GO:0050660">
    <property type="term" value="F:flavin adenine dinucleotide binding"/>
    <property type="evidence" value="ECO:0007669"/>
    <property type="project" value="InterPro"/>
</dbReference>
<evidence type="ECO:0000313" key="14">
    <source>
        <dbReference type="EMBL" id="KAA1192352.1"/>
    </source>
</evidence>
<evidence type="ECO:0000256" key="3">
    <source>
        <dbReference type="ARBA" id="ARBA00022475"/>
    </source>
</evidence>
<keyword evidence="4 10" id="KW-0812">Transmembrane</keyword>
<keyword evidence="7 9" id="KW-0129">CBS domain</keyword>
<dbReference type="SMART" id="SM01091">
    <property type="entry name" value="CorC_HlyC"/>
    <property type="match status" value="1"/>
</dbReference>
<feature type="domain" description="CBS" evidence="12">
    <location>
        <begin position="208"/>
        <end position="268"/>
    </location>
</feature>
<evidence type="ECO:0000256" key="10">
    <source>
        <dbReference type="PROSITE-ProRule" id="PRU01193"/>
    </source>
</evidence>
<comment type="similarity">
    <text evidence="2">Belongs to the UPF0053 family.</text>
</comment>
<dbReference type="Gene3D" id="3.10.580.10">
    <property type="entry name" value="CBS-domain"/>
    <property type="match status" value="1"/>
</dbReference>